<keyword evidence="2" id="KW-0489">Methyltransferase</keyword>
<dbReference type="EC" id="2.1.1.179" evidence="2"/>
<feature type="domain" description="Aminoglycoside phosphotransferase" evidence="1">
    <location>
        <begin position="34"/>
        <end position="281"/>
    </location>
</feature>
<evidence type="ECO:0000313" key="2">
    <source>
        <dbReference type="EMBL" id="MBB5136449.1"/>
    </source>
</evidence>
<proteinExistence type="predicted"/>
<dbReference type="SUPFAM" id="SSF56112">
    <property type="entry name" value="Protein kinase-like (PK-like)"/>
    <property type="match status" value="1"/>
</dbReference>
<dbReference type="GO" id="GO:0032259">
    <property type="term" value="P:methylation"/>
    <property type="evidence" value="ECO:0007669"/>
    <property type="project" value="UniProtKB-KW"/>
</dbReference>
<dbReference type="RefSeq" id="WP_185053326.1">
    <property type="nucleotide sequence ID" value="NZ_BAABIX010000011.1"/>
</dbReference>
<sequence length="332" mass="36505">MLTPPEDFHEDLLVSVLAHEWGVVAEAVEYRAVGFGSHHWEVGDGGGGRWFATLDELETRRAAMDEPLDAAYERLRAALGTACELRGHGHSFAVAPLPTHEGEPLARVKDRFGIALYPFVTSESFDYGEFATEEHRRAALDLVIAVHGVPPEERRRAMEDDFAIPHRDELELVTRAPESVRDLGPYARATAMLLGENAQAVTRLLGRYDGLVRAARARPRVLTHGEPHAGNTMRTAAGWVLIDWDTALVAPPERDLWSLDPGDGSALAAYEAATGVAPDPETLGMYRLRWDLADIASFVNRFRRPHAGTPDDDKSWDFLCSLIADLGDQGGP</sequence>
<comment type="caution">
    <text evidence="2">The sequence shown here is derived from an EMBL/GenBank/DDBJ whole genome shotgun (WGS) entry which is preliminary data.</text>
</comment>
<evidence type="ECO:0000313" key="3">
    <source>
        <dbReference type="Proteomes" id="UP000578449"/>
    </source>
</evidence>
<dbReference type="GO" id="GO:0008168">
    <property type="term" value="F:methyltransferase activity"/>
    <property type="evidence" value="ECO:0007669"/>
    <property type="project" value="UniProtKB-KW"/>
</dbReference>
<accession>A0A840PBT4</accession>
<dbReference type="Gene3D" id="1.10.510.10">
    <property type="entry name" value="Transferase(Phosphotransferase) domain 1"/>
    <property type="match status" value="1"/>
</dbReference>
<dbReference type="Pfam" id="PF01636">
    <property type="entry name" value="APH"/>
    <property type="match status" value="1"/>
</dbReference>
<dbReference type="Proteomes" id="UP000578449">
    <property type="component" value="Unassembled WGS sequence"/>
</dbReference>
<dbReference type="Gene3D" id="3.30.200.20">
    <property type="entry name" value="Phosphorylase Kinase, domain 1"/>
    <property type="match status" value="1"/>
</dbReference>
<dbReference type="InterPro" id="IPR011009">
    <property type="entry name" value="Kinase-like_dom_sf"/>
</dbReference>
<dbReference type="EMBL" id="JACHGN010000014">
    <property type="protein sequence ID" value="MBB5136449.1"/>
    <property type="molecule type" value="Genomic_DNA"/>
</dbReference>
<reference evidence="2 3" key="1">
    <citation type="submission" date="2020-08" db="EMBL/GenBank/DDBJ databases">
        <title>Genomic Encyclopedia of Type Strains, Phase IV (KMG-IV): sequencing the most valuable type-strain genomes for metagenomic binning, comparative biology and taxonomic classification.</title>
        <authorList>
            <person name="Goeker M."/>
        </authorList>
    </citation>
    <scope>NUCLEOTIDE SEQUENCE [LARGE SCALE GENOMIC DNA]</scope>
    <source>
        <strain evidence="2 3">DSM 45615</strain>
    </source>
</reference>
<evidence type="ECO:0000259" key="1">
    <source>
        <dbReference type="Pfam" id="PF01636"/>
    </source>
</evidence>
<name>A0A840PBT4_9ACTN</name>
<dbReference type="AlphaFoldDB" id="A0A840PBT4"/>
<organism evidence="2 3">
    <name type="scientific">Thermocatellispora tengchongensis</name>
    <dbReference type="NCBI Taxonomy" id="1073253"/>
    <lineage>
        <taxon>Bacteria</taxon>
        <taxon>Bacillati</taxon>
        <taxon>Actinomycetota</taxon>
        <taxon>Actinomycetes</taxon>
        <taxon>Streptosporangiales</taxon>
        <taxon>Streptosporangiaceae</taxon>
        <taxon>Thermocatellispora</taxon>
    </lineage>
</organism>
<gene>
    <name evidence="2" type="ORF">HNP84_006196</name>
</gene>
<keyword evidence="2" id="KW-0808">Transferase</keyword>
<keyword evidence="3" id="KW-1185">Reference proteome</keyword>
<dbReference type="InterPro" id="IPR002575">
    <property type="entry name" value="Aminoglycoside_PTrfase"/>
</dbReference>
<dbReference type="Gene3D" id="1.20.58.840">
    <property type="match status" value="1"/>
</dbReference>
<protein>
    <submittedName>
        <fullName evidence="2">Spectinomycin phosphotransferase/16S rRNA (Guanine(1405)-N(7))-methyltransferase</fullName>
        <ecNumber evidence="2">2.1.1.179</ecNumber>
    </submittedName>
</protein>